<dbReference type="Proteomes" id="UP000182840">
    <property type="component" value="Chromosome"/>
</dbReference>
<dbReference type="InterPro" id="IPR011990">
    <property type="entry name" value="TPR-like_helical_dom_sf"/>
</dbReference>
<accession>A0A1L3SVR8</accession>
<reference evidence="2" key="1">
    <citation type="submission" date="2016-11" db="EMBL/GenBank/DDBJ databases">
        <title>Mesorhizobium oceanicum sp. nov., isolated from deep seawater in South China Sea.</title>
        <authorList>
            <person name="Fu G.-Y."/>
        </authorList>
    </citation>
    <scope>NUCLEOTIDE SEQUENCE [LARGE SCALE GENOMIC DNA]</scope>
    <source>
        <strain evidence="2">B7</strain>
    </source>
</reference>
<evidence type="ECO:0000313" key="1">
    <source>
        <dbReference type="EMBL" id="APH73526.1"/>
    </source>
</evidence>
<organism evidence="1 2">
    <name type="scientific">Aquibium oceanicum</name>
    <dbReference type="NCBI Taxonomy" id="1670800"/>
    <lineage>
        <taxon>Bacteria</taxon>
        <taxon>Pseudomonadati</taxon>
        <taxon>Pseudomonadota</taxon>
        <taxon>Alphaproteobacteria</taxon>
        <taxon>Hyphomicrobiales</taxon>
        <taxon>Phyllobacteriaceae</taxon>
        <taxon>Aquibium</taxon>
    </lineage>
</organism>
<dbReference type="AlphaFoldDB" id="A0A1L3SVR8"/>
<name>A0A1L3SVR8_9HYPH</name>
<dbReference type="SUPFAM" id="SSF48452">
    <property type="entry name" value="TPR-like"/>
    <property type="match status" value="1"/>
</dbReference>
<dbReference type="Gene3D" id="1.20.58.320">
    <property type="entry name" value="TPR-like"/>
    <property type="match status" value="1"/>
</dbReference>
<dbReference type="Pfam" id="PF06041">
    <property type="entry name" value="DUF924"/>
    <property type="match status" value="1"/>
</dbReference>
<protein>
    <recommendedName>
        <fullName evidence="3">DUF924 domain-containing protein</fullName>
    </recommendedName>
</protein>
<dbReference type="EMBL" id="CP018171">
    <property type="protein sequence ID" value="APH73526.1"/>
    <property type="molecule type" value="Genomic_DNA"/>
</dbReference>
<sequence>MQWTPEEILTFWFVEHGKEDWFAGSDEFDAEIRSRFLPLCTNLLGTRAEDHLGDPRTALAAVIALDQFPRQIHRGTPEAFLGDPVAIAITQGAISREYDSGFGPDEKQFLYMPLMHSEVLSDQELCVKLFHDLGNENSLKFAIEHRDIIARYGRFPHRNRILGRDSTPEELEFLSNHEGFGQ</sequence>
<evidence type="ECO:0000313" key="2">
    <source>
        <dbReference type="Proteomes" id="UP000182840"/>
    </source>
</evidence>
<dbReference type="KEGG" id="meso:BSQ44_20745"/>
<dbReference type="Gene3D" id="1.25.40.10">
    <property type="entry name" value="Tetratricopeptide repeat domain"/>
    <property type="match status" value="1"/>
</dbReference>
<dbReference type="InterPro" id="IPR010323">
    <property type="entry name" value="DUF924"/>
</dbReference>
<keyword evidence="2" id="KW-1185">Reference proteome</keyword>
<dbReference type="STRING" id="1670800.BSQ44_20745"/>
<dbReference type="RefSeq" id="WP_072606993.1">
    <property type="nucleotide sequence ID" value="NZ_CP018171.1"/>
</dbReference>
<dbReference type="OrthoDB" id="7593450at2"/>
<evidence type="ECO:0008006" key="3">
    <source>
        <dbReference type="Google" id="ProtNLM"/>
    </source>
</evidence>
<proteinExistence type="predicted"/>
<gene>
    <name evidence="1" type="ORF">BSQ44_20745</name>
</gene>